<dbReference type="PANTHER" id="PTHR48052:SF8">
    <property type="entry name" value="LRR RECEPTOR-LIKE SERINE_THREONINE-PROTEIN KINASE FLS2"/>
    <property type="match status" value="1"/>
</dbReference>
<accession>D8R6L6</accession>
<evidence type="ECO:0000259" key="13">
    <source>
        <dbReference type="Pfam" id="PF08263"/>
    </source>
</evidence>
<organism evidence="16">
    <name type="scientific">Selaginella moellendorffii</name>
    <name type="common">Spikemoss</name>
    <dbReference type="NCBI Taxonomy" id="88036"/>
    <lineage>
        <taxon>Eukaryota</taxon>
        <taxon>Viridiplantae</taxon>
        <taxon>Streptophyta</taxon>
        <taxon>Embryophyta</taxon>
        <taxon>Tracheophyta</taxon>
        <taxon>Lycopodiopsida</taxon>
        <taxon>Selaginellales</taxon>
        <taxon>Selaginellaceae</taxon>
        <taxon>Selaginella</taxon>
    </lineage>
</organism>
<gene>
    <name evidence="15" type="ORF">SELMODRAFT_85523</name>
</gene>
<dbReference type="eggNOG" id="ENOG502QQXY">
    <property type="taxonomic scope" value="Eukaryota"/>
</dbReference>
<evidence type="ECO:0000256" key="8">
    <source>
        <dbReference type="ARBA" id="ARBA00022989"/>
    </source>
</evidence>
<dbReference type="SMART" id="SM00369">
    <property type="entry name" value="LRR_TYP"/>
    <property type="match status" value="3"/>
</dbReference>
<dbReference type="EMBL" id="GL377572">
    <property type="protein sequence ID" value="EFJ32332.1"/>
    <property type="molecule type" value="Genomic_DNA"/>
</dbReference>
<dbReference type="AlphaFoldDB" id="D8R6L6"/>
<dbReference type="InterPro" id="IPR003591">
    <property type="entry name" value="Leu-rich_rpt_typical-subtyp"/>
</dbReference>
<dbReference type="Gramene" id="EFJ32332">
    <property type="protein sequence ID" value="EFJ32332"/>
    <property type="gene ID" value="SELMODRAFT_85523"/>
</dbReference>
<dbReference type="InterPro" id="IPR013210">
    <property type="entry name" value="LRR_N_plant-typ"/>
</dbReference>
<evidence type="ECO:0000256" key="5">
    <source>
        <dbReference type="ARBA" id="ARBA00022692"/>
    </source>
</evidence>
<dbReference type="InParanoid" id="D8R6L6"/>
<dbReference type="SUPFAM" id="SSF52058">
    <property type="entry name" value="L domain-like"/>
    <property type="match status" value="1"/>
</dbReference>
<dbReference type="PRINTS" id="PR00019">
    <property type="entry name" value="LEURICHRPT"/>
</dbReference>
<evidence type="ECO:0000313" key="15">
    <source>
        <dbReference type="EMBL" id="EFJ32332.1"/>
    </source>
</evidence>
<keyword evidence="7" id="KW-0677">Repeat</keyword>
<feature type="non-terminal residue" evidence="15">
    <location>
        <position position="1"/>
    </location>
</feature>
<reference evidence="15 16" key="1">
    <citation type="journal article" date="2011" name="Science">
        <title>The Selaginella genome identifies genetic changes associated with the evolution of vascular plants.</title>
        <authorList>
            <person name="Banks J.A."/>
            <person name="Nishiyama T."/>
            <person name="Hasebe M."/>
            <person name="Bowman J.L."/>
            <person name="Gribskov M."/>
            <person name="dePamphilis C."/>
            <person name="Albert V.A."/>
            <person name="Aono N."/>
            <person name="Aoyama T."/>
            <person name="Ambrose B.A."/>
            <person name="Ashton N.W."/>
            <person name="Axtell M.J."/>
            <person name="Barker E."/>
            <person name="Barker M.S."/>
            <person name="Bennetzen J.L."/>
            <person name="Bonawitz N.D."/>
            <person name="Chapple C."/>
            <person name="Cheng C."/>
            <person name="Correa L.G."/>
            <person name="Dacre M."/>
            <person name="DeBarry J."/>
            <person name="Dreyer I."/>
            <person name="Elias M."/>
            <person name="Engstrom E.M."/>
            <person name="Estelle M."/>
            <person name="Feng L."/>
            <person name="Finet C."/>
            <person name="Floyd S.K."/>
            <person name="Frommer W.B."/>
            <person name="Fujita T."/>
            <person name="Gramzow L."/>
            <person name="Gutensohn M."/>
            <person name="Harholt J."/>
            <person name="Hattori M."/>
            <person name="Heyl A."/>
            <person name="Hirai T."/>
            <person name="Hiwatashi Y."/>
            <person name="Ishikawa M."/>
            <person name="Iwata M."/>
            <person name="Karol K.G."/>
            <person name="Koehler B."/>
            <person name="Kolukisaoglu U."/>
            <person name="Kubo M."/>
            <person name="Kurata T."/>
            <person name="Lalonde S."/>
            <person name="Li K."/>
            <person name="Li Y."/>
            <person name="Litt A."/>
            <person name="Lyons E."/>
            <person name="Manning G."/>
            <person name="Maruyama T."/>
            <person name="Michael T.P."/>
            <person name="Mikami K."/>
            <person name="Miyazaki S."/>
            <person name="Morinaga S."/>
            <person name="Murata T."/>
            <person name="Mueller-Roeber B."/>
            <person name="Nelson D.R."/>
            <person name="Obara M."/>
            <person name="Oguri Y."/>
            <person name="Olmstead R.G."/>
            <person name="Onodera N."/>
            <person name="Petersen B.L."/>
            <person name="Pils B."/>
            <person name="Prigge M."/>
            <person name="Rensing S.A."/>
            <person name="Riano-Pachon D.M."/>
            <person name="Roberts A.W."/>
            <person name="Sato Y."/>
            <person name="Scheller H.V."/>
            <person name="Schulz B."/>
            <person name="Schulz C."/>
            <person name="Shakirov E.V."/>
            <person name="Shibagaki N."/>
            <person name="Shinohara N."/>
            <person name="Shippen D.E."/>
            <person name="Soerensen I."/>
            <person name="Sotooka R."/>
            <person name="Sugimoto N."/>
            <person name="Sugita M."/>
            <person name="Sumikawa N."/>
            <person name="Tanurdzic M."/>
            <person name="Theissen G."/>
            <person name="Ulvskov P."/>
            <person name="Wakazuki S."/>
            <person name="Weng J.K."/>
            <person name="Willats W.W."/>
            <person name="Wipf D."/>
            <person name="Wolf P.G."/>
            <person name="Yang L."/>
            <person name="Zimmer A.D."/>
            <person name="Zhu Q."/>
            <person name="Mitros T."/>
            <person name="Hellsten U."/>
            <person name="Loque D."/>
            <person name="Otillar R."/>
            <person name="Salamov A."/>
            <person name="Schmutz J."/>
            <person name="Shapiro H."/>
            <person name="Lindquist E."/>
            <person name="Lucas S."/>
            <person name="Rokhsar D."/>
            <person name="Grigoriev I.V."/>
        </authorList>
    </citation>
    <scope>NUCLEOTIDE SEQUENCE [LARGE SCALE GENOMIC DNA]</scope>
</reference>
<dbReference type="InterPro" id="IPR055414">
    <property type="entry name" value="LRR_R13L4/SHOC2-like"/>
</dbReference>
<evidence type="ECO:0000256" key="9">
    <source>
        <dbReference type="ARBA" id="ARBA00023136"/>
    </source>
</evidence>
<dbReference type="Gene3D" id="3.80.10.10">
    <property type="entry name" value="Ribonuclease Inhibitor"/>
    <property type="match status" value="1"/>
</dbReference>
<keyword evidence="10" id="KW-0675">Receptor</keyword>
<feature type="domain" description="Leucine-rich repeat-containing N-terminal plant-type" evidence="13">
    <location>
        <begin position="1"/>
        <end position="25"/>
    </location>
</feature>
<evidence type="ECO:0000259" key="14">
    <source>
        <dbReference type="Pfam" id="PF23598"/>
    </source>
</evidence>
<comment type="similarity">
    <text evidence="2">Belongs to the RLP family.</text>
</comment>
<evidence type="ECO:0000256" key="11">
    <source>
        <dbReference type="ARBA" id="ARBA00023180"/>
    </source>
</evidence>
<evidence type="ECO:0000256" key="3">
    <source>
        <dbReference type="ARBA" id="ARBA00022475"/>
    </source>
</evidence>
<dbReference type="HOGENOM" id="CLU_000288_18_9_1"/>
<keyword evidence="5" id="KW-0812">Transmembrane</keyword>
<evidence type="ECO:0000256" key="2">
    <source>
        <dbReference type="ARBA" id="ARBA00009592"/>
    </source>
</evidence>
<comment type="subcellular location">
    <subcellularLocation>
        <location evidence="1">Cell membrane</location>
    </subcellularLocation>
    <subcellularLocation>
        <location evidence="12">Endomembrane system</location>
        <topology evidence="12">Single-pass membrane protein</topology>
    </subcellularLocation>
</comment>
<dbReference type="KEGG" id="smo:SELMODRAFT_85523"/>
<evidence type="ECO:0000256" key="6">
    <source>
        <dbReference type="ARBA" id="ARBA00022729"/>
    </source>
</evidence>
<evidence type="ECO:0000313" key="16">
    <source>
        <dbReference type="Proteomes" id="UP000001514"/>
    </source>
</evidence>
<evidence type="ECO:0000256" key="12">
    <source>
        <dbReference type="ARBA" id="ARBA00037847"/>
    </source>
</evidence>
<sequence>DPRGALSGWSADHGSLCQWRGVTCSSDGRVIKFDLRGNELSESIPKELWVLKRLFHLDLSGNNLSGTIPPNVGNLVNLRTLNLGKNHFQGSLPTQFGKLVRLRHLRLDHNHFTGFIPGRAFCNLKSLQTLDVSENSFVTECFPR</sequence>
<keyword evidence="16" id="KW-1185">Reference proteome</keyword>
<evidence type="ECO:0000256" key="7">
    <source>
        <dbReference type="ARBA" id="ARBA00022737"/>
    </source>
</evidence>
<keyword evidence="6" id="KW-0732">Signal</keyword>
<dbReference type="Proteomes" id="UP000001514">
    <property type="component" value="Unassembled WGS sequence"/>
</dbReference>
<name>D8R6L6_SELML</name>
<dbReference type="FunFam" id="3.80.10.10:FF:000400">
    <property type="entry name" value="Nuclear pore complex protein NUP107"/>
    <property type="match status" value="1"/>
</dbReference>
<dbReference type="InterPro" id="IPR032675">
    <property type="entry name" value="LRR_dom_sf"/>
</dbReference>
<evidence type="ECO:0000256" key="1">
    <source>
        <dbReference type="ARBA" id="ARBA00004236"/>
    </source>
</evidence>
<dbReference type="STRING" id="88036.D8R6L6"/>
<keyword evidence="3" id="KW-1003">Cell membrane</keyword>
<dbReference type="Pfam" id="PF08263">
    <property type="entry name" value="LRRNT_2"/>
    <property type="match status" value="1"/>
</dbReference>
<dbReference type="Pfam" id="PF23598">
    <property type="entry name" value="LRR_14"/>
    <property type="match status" value="1"/>
</dbReference>
<keyword evidence="8" id="KW-1133">Transmembrane helix</keyword>
<keyword evidence="11" id="KW-0325">Glycoprotein</keyword>
<keyword evidence="9" id="KW-0472">Membrane</keyword>
<keyword evidence="4" id="KW-0433">Leucine-rich repeat</keyword>
<feature type="domain" description="Disease resistance R13L4/SHOC-2-like LRR" evidence="14">
    <location>
        <begin position="38"/>
        <end position="134"/>
    </location>
</feature>
<dbReference type="GO" id="GO:0005886">
    <property type="term" value="C:plasma membrane"/>
    <property type="evidence" value="ECO:0007669"/>
    <property type="project" value="UniProtKB-SubCell"/>
</dbReference>
<evidence type="ECO:0000256" key="10">
    <source>
        <dbReference type="ARBA" id="ARBA00023170"/>
    </source>
</evidence>
<proteinExistence type="inferred from homology"/>
<dbReference type="PANTHER" id="PTHR48052">
    <property type="entry name" value="UNNAMED PRODUCT"/>
    <property type="match status" value="1"/>
</dbReference>
<evidence type="ECO:0000256" key="4">
    <source>
        <dbReference type="ARBA" id="ARBA00022614"/>
    </source>
</evidence>
<protein>
    <submittedName>
        <fullName evidence="15">Uncharacterized protein</fullName>
    </submittedName>
</protein>